<feature type="domain" description="Phytochrome chromophore attachment site" evidence="2">
    <location>
        <begin position="48"/>
        <end position="74"/>
    </location>
</feature>
<keyword evidence="4" id="KW-1185">Reference proteome</keyword>
<evidence type="ECO:0000256" key="1">
    <source>
        <dbReference type="SAM" id="MobiDB-lite"/>
    </source>
</evidence>
<dbReference type="InterPro" id="IPR029016">
    <property type="entry name" value="GAF-like_dom_sf"/>
</dbReference>
<dbReference type="PROSITE" id="PS50046">
    <property type="entry name" value="PHYTOCHROME_2"/>
    <property type="match status" value="1"/>
</dbReference>
<dbReference type="EMBL" id="AP025732">
    <property type="protein sequence ID" value="BDI15936.1"/>
    <property type="molecule type" value="Genomic_DNA"/>
</dbReference>
<evidence type="ECO:0000313" key="3">
    <source>
        <dbReference type="EMBL" id="BDI15936.1"/>
    </source>
</evidence>
<gene>
    <name evidence="3" type="ORF">ANSO36C_17380</name>
</gene>
<dbReference type="SUPFAM" id="SSF55781">
    <property type="entry name" value="GAF domain-like"/>
    <property type="match status" value="1"/>
</dbReference>
<dbReference type="Proteomes" id="UP001055453">
    <property type="component" value="Chromosome"/>
</dbReference>
<feature type="region of interest" description="Disordered" evidence="1">
    <location>
        <begin position="1"/>
        <end position="27"/>
    </location>
</feature>
<name>A0ABN6PY03_NOSCO</name>
<accession>A0ABN6PY03</accession>
<dbReference type="InterPro" id="IPR016132">
    <property type="entry name" value="Phyto_chromo_attachment"/>
</dbReference>
<reference evidence="3" key="1">
    <citation type="submission" date="2022-04" db="EMBL/GenBank/DDBJ databases">
        <title>Complete genome sequence of a cyanobacterium, Nostoc sp. SO-36, isolated in Antarctica.</title>
        <authorList>
            <person name="Kanesaki Y."/>
            <person name="Effendi D."/>
            <person name="Sakamoto T."/>
            <person name="Ohtani S."/>
            <person name="Awai K."/>
        </authorList>
    </citation>
    <scope>NUCLEOTIDE SEQUENCE</scope>
    <source>
        <strain evidence="3">SO-36</strain>
    </source>
</reference>
<organism evidence="3 4">
    <name type="scientific">Nostoc cf. commune SO-36</name>
    <dbReference type="NCBI Taxonomy" id="449208"/>
    <lineage>
        <taxon>Bacteria</taxon>
        <taxon>Bacillati</taxon>
        <taxon>Cyanobacteriota</taxon>
        <taxon>Cyanophyceae</taxon>
        <taxon>Nostocales</taxon>
        <taxon>Nostocaceae</taxon>
        <taxon>Nostoc</taxon>
    </lineage>
</organism>
<evidence type="ECO:0000313" key="4">
    <source>
        <dbReference type="Proteomes" id="UP001055453"/>
    </source>
</evidence>
<proteinExistence type="predicted"/>
<dbReference type="Gene3D" id="3.30.450.40">
    <property type="match status" value="1"/>
</dbReference>
<sequence>MENASTTQPIEPNSEQQESHSDVTFSLRQNEQQKALSGVIARIRESLDIETIFKITVTEVRQLLKSDRVSVFSFLSRFGMGRGIYL</sequence>
<evidence type="ECO:0000259" key="2">
    <source>
        <dbReference type="PROSITE" id="PS50046"/>
    </source>
</evidence>
<protein>
    <recommendedName>
        <fullName evidence="2">Phytochrome chromophore attachment site domain-containing protein</fullName>
    </recommendedName>
</protein>